<protein>
    <submittedName>
        <fullName evidence="1">Uncharacterized protein</fullName>
    </submittedName>
</protein>
<name>A0A0V1DQT5_TRIPS</name>
<evidence type="ECO:0000313" key="1">
    <source>
        <dbReference type="EMBL" id="KRY63916.1"/>
    </source>
</evidence>
<organism evidence="1 3">
    <name type="scientific">Trichinella pseudospiralis</name>
    <name type="common">Parasitic roundworm</name>
    <dbReference type="NCBI Taxonomy" id="6337"/>
    <lineage>
        <taxon>Eukaryota</taxon>
        <taxon>Metazoa</taxon>
        <taxon>Ecdysozoa</taxon>
        <taxon>Nematoda</taxon>
        <taxon>Enoplea</taxon>
        <taxon>Dorylaimia</taxon>
        <taxon>Trichinellida</taxon>
        <taxon>Trichinellidae</taxon>
        <taxon>Trichinella</taxon>
    </lineage>
</organism>
<proteinExistence type="predicted"/>
<evidence type="ECO:0000313" key="2">
    <source>
        <dbReference type="EMBL" id="KRY64185.1"/>
    </source>
</evidence>
<sequence>MNHVQKIRNSRSDQITLELESKAMSIMSKTGEIKKCD</sequence>
<dbReference type="EMBL" id="JYDR01000596">
    <property type="protein sequence ID" value="KRY64185.1"/>
    <property type="molecule type" value="Genomic_DNA"/>
</dbReference>
<comment type="caution">
    <text evidence="1">The sequence shown here is derived from an EMBL/GenBank/DDBJ whole genome shotgun (WGS) entry which is preliminary data.</text>
</comment>
<accession>A0A0V1DQT5</accession>
<reference evidence="1 3" key="1">
    <citation type="submission" date="2015-01" db="EMBL/GenBank/DDBJ databases">
        <title>Evolution of Trichinella species and genotypes.</title>
        <authorList>
            <person name="Korhonen P.K."/>
            <person name="Edoardo P."/>
            <person name="Giuseppe L.R."/>
            <person name="Gasser R.B."/>
        </authorList>
    </citation>
    <scope>NUCLEOTIDE SEQUENCE [LARGE SCALE GENOMIC DNA]</scope>
    <source>
        <strain evidence="1">ISS13</strain>
    </source>
</reference>
<gene>
    <name evidence="2" type="ORF">T4A_103</name>
    <name evidence="1" type="ORF">T4A_1113</name>
</gene>
<evidence type="ECO:0000313" key="3">
    <source>
        <dbReference type="Proteomes" id="UP000054632"/>
    </source>
</evidence>
<dbReference type="EMBL" id="JYDR01000776">
    <property type="protein sequence ID" value="KRY63916.1"/>
    <property type="molecule type" value="Genomic_DNA"/>
</dbReference>
<dbReference type="AlphaFoldDB" id="A0A0V1DQT5"/>
<dbReference type="Proteomes" id="UP000054632">
    <property type="component" value="Unassembled WGS sequence"/>
</dbReference>